<evidence type="ECO:0000259" key="2">
    <source>
        <dbReference type="Pfam" id="PF13439"/>
    </source>
</evidence>
<dbReference type="Proteomes" id="UP000838821">
    <property type="component" value="Unassembled WGS sequence"/>
</dbReference>
<comment type="caution">
    <text evidence="3">The sequence shown here is derived from an EMBL/GenBank/DDBJ whole genome shotgun (WGS) entry which is preliminary data.</text>
</comment>
<evidence type="ECO:0000313" key="4">
    <source>
        <dbReference type="Proteomes" id="UP000838821"/>
    </source>
</evidence>
<keyword evidence="3" id="KW-0328">Glycosyltransferase</keyword>
<dbReference type="RefSeq" id="WP_236289422.1">
    <property type="nucleotide sequence ID" value="NZ_CAKMMW010000011.1"/>
</dbReference>
<gene>
    <name evidence="3" type="primary">mshA_4</name>
    <name evidence="3" type="ORF">PAECIP111891_03694</name>
</gene>
<organism evidence="3 4">
    <name type="scientific">Paenibacillus allorhizoplanae</name>
    <dbReference type="NCBI Taxonomy" id="2905648"/>
    <lineage>
        <taxon>Bacteria</taxon>
        <taxon>Bacillati</taxon>
        <taxon>Bacillota</taxon>
        <taxon>Bacilli</taxon>
        <taxon>Bacillales</taxon>
        <taxon>Paenibacillaceae</taxon>
        <taxon>Paenibacillus</taxon>
    </lineage>
</organism>
<accession>A0ABM9CG83</accession>
<dbReference type="EMBL" id="CAKMMW010000011">
    <property type="protein sequence ID" value="CAH1211455.1"/>
    <property type="molecule type" value="Genomic_DNA"/>
</dbReference>
<dbReference type="Pfam" id="PF13439">
    <property type="entry name" value="Glyco_transf_4"/>
    <property type="match status" value="1"/>
</dbReference>
<dbReference type="PANTHER" id="PTHR46401">
    <property type="entry name" value="GLYCOSYLTRANSFERASE WBBK-RELATED"/>
    <property type="match status" value="1"/>
</dbReference>
<dbReference type="PANTHER" id="PTHR46401:SF2">
    <property type="entry name" value="GLYCOSYLTRANSFERASE WBBK-RELATED"/>
    <property type="match status" value="1"/>
</dbReference>
<evidence type="ECO:0000256" key="1">
    <source>
        <dbReference type="ARBA" id="ARBA00022679"/>
    </source>
</evidence>
<dbReference type="Pfam" id="PF13692">
    <property type="entry name" value="Glyco_trans_1_4"/>
    <property type="match status" value="1"/>
</dbReference>
<evidence type="ECO:0000313" key="3">
    <source>
        <dbReference type="EMBL" id="CAH1211455.1"/>
    </source>
</evidence>
<keyword evidence="1 3" id="KW-0808">Transferase</keyword>
<reference evidence="3" key="1">
    <citation type="submission" date="2022-01" db="EMBL/GenBank/DDBJ databases">
        <authorList>
            <person name="Criscuolo A."/>
        </authorList>
    </citation>
    <scope>NUCLEOTIDE SEQUENCE</scope>
    <source>
        <strain evidence="3">CIP111891</strain>
    </source>
</reference>
<name>A0ABM9CG83_9BACL</name>
<feature type="domain" description="Glycosyltransferase subfamily 4-like N-terminal" evidence="2">
    <location>
        <begin position="78"/>
        <end position="216"/>
    </location>
</feature>
<dbReference type="GO" id="GO:0102710">
    <property type="term" value="F:D-inositol-3-phosphate glycosyltransferase activity"/>
    <property type="evidence" value="ECO:0007669"/>
    <property type="project" value="UniProtKB-EC"/>
</dbReference>
<proteinExistence type="predicted"/>
<dbReference type="SUPFAM" id="SSF53756">
    <property type="entry name" value="UDP-Glycosyltransferase/glycogen phosphorylase"/>
    <property type="match status" value="1"/>
</dbReference>
<keyword evidence="4" id="KW-1185">Reference proteome</keyword>
<sequence>MRVLQINSVCGVGSTGRIATDIHQMVIEQGDESYIAYGRGLPKNCGTATRIGTRYDNFVHVALTRIQDKHGFGSRNVTENFINWVKELDPDIIHLHNIHGYYINVELLFDYLKEANKPVVWTLHDCWAFTGHCAYFDFVSCNKWESGCFDCPEKKSYPTSFYIDNSKDNFLKKKNIFTGVKNLTVVTPSKWLAETAKKSFLSEYTITVINNGIDLDIFKPVSNDFRTRYNLKDKFIILGIASIWDRRKGLEHFMEISKKISLDEVIVLVGLSKKQIKGLPNNILSISKTNNAKELAEIYSASDIFVNPTMEDNFPSTNLEAMACGLPVVTFNTGGSAECVDEECGISVSRGDINELLNAIKVIKEKTKASYTQKCQEKARRFYNKDIKFNEYINIYRNSIIKY</sequence>
<dbReference type="EC" id="2.4.1.250" evidence="3"/>
<protein>
    <submittedName>
        <fullName evidence="3">D-inositol-3-phosphate glycosyltransferase</fullName>
        <ecNumber evidence="3">2.4.1.250</ecNumber>
    </submittedName>
</protein>
<dbReference type="CDD" id="cd03825">
    <property type="entry name" value="GT4_WcaC-like"/>
    <property type="match status" value="1"/>
</dbReference>
<dbReference type="Gene3D" id="3.40.50.2000">
    <property type="entry name" value="Glycogen Phosphorylase B"/>
    <property type="match status" value="2"/>
</dbReference>
<dbReference type="InterPro" id="IPR028098">
    <property type="entry name" value="Glyco_trans_4-like_N"/>
</dbReference>